<feature type="transmembrane region" description="Helical" evidence="2">
    <location>
        <begin position="316"/>
        <end position="338"/>
    </location>
</feature>
<feature type="transmembrane region" description="Helical" evidence="2">
    <location>
        <begin position="146"/>
        <end position="164"/>
    </location>
</feature>
<feature type="transmembrane region" description="Helical" evidence="2">
    <location>
        <begin position="228"/>
        <end position="250"/>
    </location>
</feature>
<evidence type="ECO:0000313" key="3">
    <source>
        <dbReference type="EMBL" id="MDI4648144.1"/>
    </source>
</evidence>
<feature type="transmembrane region" description="Helical" evidence="2">
    <location>
        <begin position="262"/>
        <end position="280"/>
    </location>
</feature>
<evidence type="ECO:0000256" key="2">
    <source>
        <dbReference type="SAM" id="Phobius"/>
    </source>
</evidence>
<dbReference type="SUPFAM" id="SSF103473">
    <property type="entry name" value="MFS general substrate transporter"/>
    <property type="match status" value="1"/>
</dbReference>
<gene>
    <name evidence="3" type="ORF">KB449_24550</name>
</gene>
<comment type="subcellular location">
    <subcellularLocation>
        <location evidence="1">Cell membrane</location>
        <topology evidence="1">Multi-pass membrane protein</topology>
    </subcellularLocation>
</comment>
<feature type="transmembrane region" description="Helical" evidence="2">
    <location>
        <begin position="292"/>
        <end position="310"/>
    </location>
</feature>
<comment type="caution">
    <text evidence="3">The sequence shown here is derived from an EMBL/GenBank/DDBJ whole genome shotgun (WGS) entry which is preliminary data.</text>
</comment>
<dbReference type="RefSeq" id="WP_282910880.1">
    <property type="nucleotide sequence ID" value="NZ_JAGRPV010000001.1"/>
</dbReference>
<feature type="transmembrane region" description="Helical" evidence="2">
    <location>
        <begin position="57"/>
        <end position="77"/>
    </location>
</feature>
<feature type="transmembrane region" description="Helical" evidence="2">
    <location>
        <begin position="176"/>
        <end position="195"/>
    </location>
</feature>
<evidence type="ECO:0000313" key="4">
    <source>
        <dbReference type="Proteomes" id="UP001161691"/>
    </source>
</evidence>
<name>A0ABT6TQE1_9BACL</name>
<feature type="transmembrane region" description="Helical" evidence="2">
    <location>
        <begin position="377"/>
        <end position="399"/>
    </location>
</feature>
<dbReference type="PANTHER" id="PTHR23526">
    <property type="entry name" value="INTEGRAL MEMBRANE TRANSPORT PROTEIN-RELATED"/>
    <property type="match status" value="1"/>
</dbReference>
<dbReference type="PANTHER" id="PTHR23526:SF2">
    <property type="entry name" value="MAJOR FACILITATOR SUPERFAMILY (MFS) PROFILE DOMAIN-CONTAINING PROTEIN"/>
    <property type="match status" value="1"/>
</dbReference>
<sequence>MSEADEQASEALAPGESHALLRRNWRIDIAAAVVNSLCIGMIVPYLAVMALRFGGGAWHTAAIASAAAAANLLAIFWGKLTAGYGKVRLVFLFHGAARLALLPMAFVSDPLSLAALTLLFFALQGVATPAYVGLMRSIYPEGKRATYMSIVRVSAGLATLAGTYVSGKWLADDFRAAALIGFVLGVVGICMFARIREPESAQEEKAASGGARWTETLSALRADRSFQLLLAGVFIYEFFMLLPASVYPVYQVGKMNLDNGQIGLISMATTAAALLFNPIWGHVIDKRTAIPVLSWCAAAGTLLPLAYWLLPGFWPAAAGAFAMGIASAGMDLAWMNYLSRSSGRYLSSFSGIYLSLVGFRGIAAPLIGAALAERAGLPAVFALSFFAGWAALVPFLLLLPSVRGKTGK</sequence>
<dbReference type="Proteomes" id="UP001161691">
    <property type="component" value="Unassembled WGS sequence"/>
</dbReference>
<feature type="transmembrane region" description="Helical" evidence="2">
    <location>
        <begin position="350"/>
        <end position="371"/>
    </location>
</feature>
<organism evidence="3 4">
    <name type="scientific">Cohnella hashimotonis</name>
    <dbReference type="NCBI Taxonomy" id="2826895"/>
    <lineage>
        <taxon>Bacteria</taxon>
        <taxon>Bacillati</taxon>
        <taxon>Bacillota</taxon>
        <taxon>Bacilli</taxon>
        <taxon>Bacillales</taxon>
        <taxon>Paenibacillaceae</taxon>
        <taxon>Cohnella</taxon>
    </lineage>
</organism>
<feature type="transmembrane region" description="Helical" evidence="2">
    <location>
        <begin position="89"/>
        <end position="107"/>
    </location>
</feature>
<protein>
    <submittedName>
        <fullName evidence="3">MFS transporter</fullName>
    </submittedName>
</protein>
<dbReference type="Pfam" id="PF07690">
    <property type="entry name" value="MFS_1"/>
    <property type="match status" value="1"/>
</dbReference>
<accession>A0ABT6TQE1</accession>
<dbReference type="InterPro" id="IPR011701">
    <property type="entry name" value="MFS"/>
</dbReference>
<feature type="transmembrane region" description="Helical" evidence="2">
    <location>
        <begin position="29"/>
        <end position="51"/>
    </location>
</feature>
<dbReference type="Gene3D" id="1.20.1250.20">
    <property type="entry name" value="MFS general substrate transporter like domains"/>
    <property type="match status" value="2"/>
</dbReference>
<keyword evidence="4" id="KW-1185">Reference proteome</keyword>
<dbReference type="InterPro" id="IPR052528">
    <property type="entry name" value="Sugar_transport-like"/>
</dbReference>
<proteinExistence type="predicted"/>
<keyword evidence="2" id="KW-0812">Transmembrane</keyword>
<keyword evidence="2" id="KW-0472">Membrane</keyword>
<evidence type="ECO:0000256" key="1">
    <source>
        <dbReference type="ARBA" id="ARBA00004651"/>
    </source>
</evidence>
<dbReference type="InterPro" id="IPR036259">
    <property type="entry name" value="MFS_trans_sf"/>
</dbReference>
<keyword evidence="2" id="KW-1133">Transmembrane helix</keyword>
<feature type="transmembrane region" description="Helical" evidence="2">
    <location>
        <begin position="113"/>
        <end position="134"/>
    </location>
</feature>
<reference evidence="3" key="1">
    <citation type="submission" date="2023-04" db="EMBL/GenBank/DDBJ databases">
        <title>Comparative genomic analysis of Cohnella hashimotonis sp. nov., isolated from the International Space Station.</title>
        <authorList>
            <person name="Venkateswaran K."/>
            <person name="Simpson A."/>
        </authorList>
    </citation>
    <scope>NUCLEOTIDE SEQUENCE</scope>
    <source>
        <strain evidence="3">F6_2S_P_1</strain>
    </source>
</reference>
<dbReference type="EMBL" id="JAGRPV010000001">
    <property type="protein sequence ID" value="MDI4648144.1"/>
    <property type="molecule type" value="Genomic_DNA"/>
</dbReference>